<dbReference type="AlphaFoldDB" id="D4E2X9"/>
<protein>
    <submittedName>
        <fullName evidence="1">Uncharacterized protein</fullName>
    </submittedName>
</protein>
<name>D4E2X9_SEROD</name>
<organism evidence="1 2">
    <name type="scientific">Serratia odorifera DSM 4582</name>
    <dbReference type="NCBI Taxonomy" id="667129"/>
    <lineage>
        <taxon>Bacteria</taxon>
        <taxon>Pseudomonadati</taxon>
        <taxon>Pseudomonadota</taxon>
        <taxon>Gammaproteobacteria</taxon>
        <taxon>Enterobacterales</taxon>
        <taxon>Yersiniaceae</taxon>
        <taxon>Serratia</taxon>
    </lineage>
</organism>
<dbReference type="HOGENOM" id="CLU_3316858_0_0_6"/>
<dbReference type="STRING" id="667129.HMPREF0758_2529"/>
<evidence type="ECO:0000313" key="2">
    <source>
        <dbReference type="Proteomes" id="UP000005723"/>
    </source>
</evidence>
<keyword evidence="2" id="KW-1185">Reference proteome</keyword>
<reference evidence="1 2" key="1">
    <citation type="submission" date="2010-01" db="EMBL/GenBank/DDBJ databases">
        <authorList>
            <person name="Muzny D."/>
            <person name="Qin X."/>
            <person name="Deng J."/>
            <person name="Jiang H."/>
            <person name="Liu Y."/>
            <person name="Qu J."/>
            <person name="Song X.-Z."/>
            <person name="Zhang L."/>
            <person name="Thornton R."/>
            <person name="Coyle M."/>
            <person name="Francisco L."/>
            <person name="Jackson L."/>
            <person name="Javaid M."/>
            <person name="Korchina V."/>
            <person name="Kovar C."/>
            <person name="Mata R."/>
            <person name="Mathew T."/>
            <person name="Ngo R."/>
            <person name="Nguyen L."/>
            <person name="Nguyen N."/>
            <person name="Okwuonu G."/>
            <person name="Ongeri F."/>
            <person name="Pham C."/>
            <person name="Simmons D."/>
            <person name="Wilczek-Boney K."/>
            <person name="Hale W."/>
            <person name="Jakkamsetti A."/>
            <person name="Pham P."/>
            <person name="Ruth R."/>
            <person name="San Lucas F."/>
            <person name="Warren J."/>
            <person name="Zhang J."/>
            <person name="Zhao Z."/>
            <person name="Zhou C."/>
            <person name="Zhu D."/>
            <person name="Lee S."/>
            <person name="Bess C."/>
            <person name="Blankenburg K."/>
            <person name="Forbes L."/>
            <person name="Fu Q."/>
            <person name="Gubbala S."/>
            <person name="Hirani K."/>
            <person name="Jayaseelan J.C."/>
            <person name="Lara F."/>
            <person name="Munidasa M."/>
            <person name="Palculict T."/>
            <person name="Patil S."/>
            <person name="Pu L.-L."/>
            <person name="Saada N."/>
            <person name="Tang L."/>
            <person name="Weissenberger G."/>
            <person name="Zhu Y."/>
            <person name="Hemphill L."/>
            <person name="Shang Y."/>
            <person name="Youmans B."/>
            <person name="Ayvaz T."/>
            <person name="Ross M."/>
            <person name="Santibanez J."/>
            <person name="Aqrawi P."/>
            <person name="Gross S."/>
            <person name="Joshi V."/>
            <person name="Fowler G."/>
            <person name="Nazareth L."/>
            <person name="Reid J."/>
            <person name="Worley K."/>
            <person name="Petrosino J."/>
            <person name="Highlander S."/>
            <person name="Gibbs R."/>
        </authorList>
    </citation>
    <scope>NUCLEOTIDE SEQUENCE [LARGE SCALE GENOMIC DNA]</scope>
    <source>
        <strain evidence="1 2">DSM 4582</strain>
    </source>
</reference>
<accession>D4E2X9</accession>
<dbReference type="EMBL" id="ADBY01000042">
    <property type="protein sequence ID" value="EFE95893.1"/>
    <property type="molecule type" value="Genomic_DNA"/>
</dbReference>
<evidence type="ECO:0000313" key="1">
    <source>
        <dbReference type="EMBL" id="EFE95893.1"/>
    </source>
</evidence>
<comment type="caution">
    <text evidence="1">The sequence shown here is derived from an EMBL/GenBank/DDBJ whole genome shotgun (WGS) entry which is preliminary data.</text>
</comment>
<dbReference type="Proteomes" id="UP000005723">
    <property type="component" value="Unassembled WGS sequence"/>
</dbReference>
<sequence length="39" mass="4629">MKLDRLMDALMYRPRQVVDGFRSNPRCFLLMVTRQNAAD</sequence>
<gene>
    <name evidence="1" type="ORF">HMPREF0758_2529</name>
</gene>
<proteinExistence type="predicted"/>